<dbReference type="EMBL" id="WUBL01000011">
    <property type="protein sequence ID" value="KAF2971709.1"/>
    <property type="molecule type" value="Genomic_DNA"/>
</dbReference>
<dbReference type="InParanoid" id="A0A7C8IT84"/>
<dbReference type="OrthoDB" id="4751436at2759"/>
<dbReference type="Proteomes" id="UP000481858">
    <property type="component" value="Unassembled WGS sequence"/>
</dbReference>
<feature type="region of interest" description="Disordered" evidence="1">
    <location>
        <begin position="1"/>
        <end position="38"/>
    </location>
</feature>
<dbReference type="AlphaFoldDB" id="A0A7C8IT84"/>
<organism evidence="2 3">
    <name type="scientific">Xylaria multiplex</name>
    <dbReference type="NCBI Taxonomy" id="323545"/>
    <lineage>
        <taxon>Eukaryota</taxon>
        <taxon>Fungi</taxon>
        <taxon>Dikarya</taxon>
        <taxon>Ascomycota</taxon>
        <taxon>Pezizomycotina</taxon>
        <taxon>Sordariomycetes</taxon>
        <taxon>Xylariomycetidae</taxon>
        <taxon>Xylariales</taxon>
        <taxon>Xylariaceae</taxon>
        <taxon>Xylaria</taxon>
    </lineage>
</organism>
<sequence>MPRLVKPSETNDDGMNDTHIRESDHGGDDSLDTGERTHELRIWPPPRLQGYCVDHFLMECENYYEQENDRYNKLVTHSRQTFLEIQKKKNPSTQLISAPTRLQPSRRAKEKHLVLGTTPTTIPEATTAQGPQGHKGPLNLQFKPARLEKAFRESRQGAMLSILTEFHKKLELQKSWEDYRSSFEIPFIPMSIYIVHHLLRKVFANTRYEDTAWEDTHELCLPRAVGA</sequence>
<reference evidence="2 3" key="1">
    <citation type="submission" date="2019-12" db="EMBL/GenBank/DDBJ databases">
        <title>Draft genome sequence of the ascomycete Xylaria multiplex DSM 110363.</title>
        <authorList>
            <person name="Buettner E."/>
            <person name="Kellner H."/>
        </authorList>
    </citation>
    <scope>NUCLEOTIDE SEQUENCE [LARGE SCALE GENOMIC DNA]</scope>
    <source>
        <strain evidence="2 3">DSM 110363</strain>
    </source>
</reference>
<gene>
    <name evidence="2" type="ORF">GQX73_g1914</name>
</gene>
<keyword evidence="3" id="KW-1185">Reference proteome</keyword>
<evidence type="ECO:0000313" key="2">
    <source>
        <dbReference type="EMBL" id="KAF2971709.1"/>
    </source>
</evidence>
<feature type="compositionally biased region" description="Basic and acidic residues" evidence="1">
    <location>
        <begin position="16"/>
        <end position="38"/>
    </location>
</feature>
<accession>A0A7C8IT84</accession>
<proteinExistence type="predicted"/>
<evidence type="ECO:0000256" key="1">
    <source>
        <dbReference type="SAM" id="MobiDB-lite"/>
    </source>
</evidence>
<comment type="caution">
    <text evidence="2">The sequence shown here is derived from an EMBL/GenBank/DDBJ whole genome shotgun (WGS) entry which is preliminary data.</text>
</comment>
<name>A0A7C8IT84_9PEZI</name>
<protein>
    <submittedName>
        <fullName evidence="2">Uncharacterized protein</fullName>
    </submittedName>
</protein>
<evidence type="ECO:0000313" key="3">
    <source>
        <dbReference type="Proteomes" id="UP000481858"/>
    </source>
</evidence>